<evidence type="ECO:0000256" key="4">
    <source>
        <dbReference type="ARBA" id="ARBA00022989"/>
    </source>
</evidence>
<keyword evidence="10" id="KW-1185">Reference proteome</keyword>
<feature type="transmembrane region" description="Helical" evidence="7">
    <location>
        <begin position="156"/>
        <end position="173"/>
    </location>
</feature>
<accession>A0AAW0C0S9</accession>
<evidence type="ECO:0000256" key="6">
    <source>
        <dbReference type="SAM" id="MobiDB-lite"/>
    </source>
</evidence>
<evidence type="ECO:0000256" key="7">
    <source>
        <dbReference type="SAM" id="Phobius"/>
    </source>
</evidence>
<keyword evidence="2" id="KW-0813">Transport</keyword>
<evidence type="ECO:0000256" key="1">
    <source>
        <dbReference type="ARBA" id="ARBA00004141"/>
    </source>
</evidence>
<dbReference type="AlphaFoldDB" id="A0AAW0C0S9"/>
<evidence type="ECO:0000256" key="5">
    <source>
        <dbReference type="ARBA" id="ARBA00023136"/>
    </source>
</evidence>
<dbReference type="PANTHER" id="PTHR23504:SF15">
    <property type="entry name" value="MAJOR FACILITATOR SUPERFAMILY (MFS) PROFILE DOMAIN-CONTAINING PROTEIN"/>
    <property type="match status" value="1"/>
</dbReference>
<dbReference type="GO" id="GO:0022857">
    <property type="term" value="F:transmembrane transporter activity"/>
    <property type="evidence" value="ECO:0007669"/>
    <property type="project" value="InterPro"/>
</dbReference>
<dbReference type="PANTHER" id="PTHR23504">
    <property type="entry name" value="MAJOR FACILITATOR SUPERFAMILY DOMAIN-CONTAINING PROTEIN 10"/>
    <property type="match status" value="1"/>
</dbReference>
<comment type="caution">
    <text evidence="9">The sequence shown here is derived from an EMBL/GenBank/DDBJ whole genome shotgun (WGS) entry which is preliminary data.</text>
</comment>
<dbReference type="InterPro" id="IPR020846">
    <property type="entry name" value="MFS_dom"/>
</dbReference>
<evidence type="ECO:0000313" key="9">
    <source>
        <dbReference type="EMBL" id="KAK7032778.1"/>
    </source>
</evidence>
<dbReference type="GO" id="GO:0016020">
    <property type="term" value="C:membrane"/>
    <property type="evidence" value="ECO:0007669"/>
    <property type="project" value="UniProtKB-SubCell"/>
</dbReference>
<keyword evidence="3 7" id="KW-0812">Transmembrane</keyword>
<dbReference type="Pfam" id="PF07690">
    <property type="entry name" value="MFS_1"/>
    <property type="match status" value="1"/>
</dbReference>
<dbReference type="Gene3D" id="1.20.1250.20">
    <property type="entry name" value="MFS general substrate transporter like domains"/>
    <property type="match status" value="1"/>
</dbReference>
<reference evidence="9 10" key="1">
    <citation type="journal article" date="2024" name="J Genomics">
        <title>Draft genome sequencing and assembly of Favolaschia claudopus CIRM-BRFM 2984 isolated from oak limbs.</title>
        <authorList>
            <person name="Navarro D."/>
            <person name="Drula E."/>
            <person name="Chaduli D."/>
            <person name="Cazenave R."/>
            <person name="Ahrendt S."/>
            <person name="Wang J."/>
            <person name="Lipzen A."/>
            <person name="Daum C."/>
            <person name="Barry K."/>
            <person name="Grigoriev I.V."/>
            <person name="Favel A."/>
            <person name="Rosso M.N."/>
            <person name="Martin F."/>
        </authorList>
    </citation>
    <scope>NUCLEOTIDE SEQUENCE [LARGE SCALE GENOMIC DNA]</scope>
    <source>
        <strain evidence="9 10">CIRM-BRFM 2984</strain>
    </source>
</reference>
<feature type="domain" description="Major facilitator superfamily (MFS) profile" evidence="8">
    <location>
        <begin position="20"/>
        <end position="464"/>
    </location>
</feature>
<dbReference type="InterPro" id="IPR011701">
    <property type="entry name" value="MFS"/>
</dbReference>
<feature type="transmembrane region" description="Helical" evidence="7">
    <location>
        <begin position="334"/>
        <end position="352"/>
    </location>
</feature>
<feature type="transmembrane region" description="Helical" evidence="7">
    <location>
        <begin position="21"/>
        <end position="39"/>
    </location>
</feature>
<feature type="transmembrane region" description="Helical" evidence="7">
    <location>
        <begin position="93"/>
        <end position="111"/>
    </location>
</feature>
<protein>
    <submittedName>
        <fullName evidence="9">MFS domain-containing protein</fullName>
    </submittedName>
</protein>
<feature type="transmembrane region" description="Helical" evidence="7">
    <location>
        <begin position="435"/>
        <end position="457"/>
    </location>
</feature>
<dbReference type="SUPFAM" id="SSF103473">
    <property type="entry name" value="MFS general substrate transporter"/>
    <property type="match status" value="1"/>
</dbReference>
<name>A0AAW0C0S9_9AGAR</name>
<comment type="subcellular location">
    <subcellularLocation>
        <location evidence="1">Membrane</location>
        <topology evidence="1">Multi-pass membrane protein</topology>
    </subcellularLocation>
</comment>
<keyword evidence="4 7" id="KW-1133">Transmembrane helix</keyword>
<sequence>MADVEHNEVPQRRTPIPKFQVSIILLIQFAEPITALVIYPFVVQFVRDLGITGGDETKIGFYAGLLESVFFLAESLTVYMFGRLSDIYGRRPVLLVAPLGLGLAMFGFGLSKTFWLLLFFRCIQGVCNGNIGVTKTVINEIADATNIADIFSMGPLVWSIAGTIAPLIGGVLSNPATKWPNTFGKIEVFRSHPYFLPCAVAGCIALASFAIAFIGLKEASLARKHKKGRAQETDPLLPEEPPHEEEPHAPPPPLRDLLTPPVLLALTTHGALHFSNMANDALVPLFFATPIKLGGLGLRPQDIGLILSVVGICNAIVQGLFGGRIIRYFGPRRIFIAGFYCLAVEFAMYPLVSSLAHRAGRVNGVVLLALGCQLSTTFVIYLAYACTNLFVMDSAPSRSSLGSVNGLSQMIATLLRSIGPSFASSLFALSVEHQIAGGFLVYIVLVSAALGAVQFAYRLPSKLQLKK</sequence>
<evidence type="ECO:0000259" key="8">
    <source>
        <dbReference type="PROSITE" id="PS50850"/>
    </source>
</evidence>
<dbReference type="PROSITE" id="PS50850">
    <property type="entry name" value="MFS"/>
    <property type="match status" value="1"/>
</dbReference>
<evidence type="ECO:0000256" key="3">
    <source>
        <dbReference type="ARBA" id="ARBA00022692"/>
    </source>
</evidence>
<dbReference type="Proteomes" id="UP001362999">
    <property type="component" value="Unassembled WGS sequence"/>
</dbReference>
<feature type="transmembrane region" description="Helical" evidence="7">
    <location>
        <begin position="303"/>
        <end position="322"/>
    </location>
</feature>
<dbReference type="EMBL" id="JAWWNJ010000023">
    <property type="protein sequence ID" value="KAK7032778.1"/>
    <property type="molecule type" value="Genomic_DNA"/>
</dbReference>
<feature type="region of interest" description="Disordered" evidence="6">
    <location>
        <begin position="226"/>
        <end position="254"/>
    </location>
</feature>
<keyword evidence="5 7" id="KW-0472">Membrane</keyword>
<feature type="transmembrane region" description="Helical" evidence="7">
    <location>
        <begin position="194"/>
        <end position="216"/>
    </location>
</feature>
<evidence type="ECO:0000256" key="2">
    <source>
        <dbReference type="ARBA" id="ARBA00022448"/>
    </source>
</evidence>
<organism evidence="9 10">
    <name type="scientific">Favolaschia claudopus</name>
    <dbReference type="NCBI Taxonomy" id="2862362"/>
    <lineage>
        <taxon>Eukaryota</taxon>
        <taxon>Fungi</taxon>
        <taxon>Dikarya</taxon>
        <taxon>Basidiomycota</taxon>
        <taxon>Agaricomycotina</taxon>
        <taxon>Agaricomycetes</taxon>
        <taxon>Agaricomycetidae</taxon>
        <taxon>Agaricales</taxon>
        <taxon>Marasmiineae</taxon>
        <taxon>Mycenaceae</taxon>
        <taxon>Favolaschia</taxon>
    </lineage>
</organism>
<dbReference type="InterPro" id="IPR036259">
    <property type="entry name" value="MFS_trans_sf"/>
</dbReference>
<feature type="transmembrane region" description="Helical" evidence="7">
    <location>
        <begin position="59"/>
        <end position="81"/>
    </location>
</feature>
<proteinExistence type="predicted"/>
<evidence type="ECO:0000313" key="10">
    <source>
        <dbReference type="Proteomes" id="UP001362999"/>
    </source>
</evidence>
<gene>
    <name evidence="9" type="ORF">R3P38DRAFT_2521437</name>
</gene>
<feature type="transmembrane region" description="Helical" evidence="7">
    <location>
        <begin position="364"/>
        <end position="391"/>
    </location>
</feature>